<evidence type="ECO:0000259" key="1">
    <source>
        <dbReference type="Pfam" id="PF00903"/>
    </source>
</evidence>
<dbReference type="Pfam" id="PF00903">
    <property type="entry name" value="Glyoxalase"/>
    <property type="match status" value="1"/>
</dbReference>
<proteinExistence type="predicted"/>
<dbReference type="InterPro" id="IPR004360">
    <property type="entry name" value="Glyas_Fos-R_dOase_dom"/>
</dbReference>
<keyword evidence="3" id="KW-1185">Reference proteome</keyword>
<dbReference type="Proteomes" id="UP001603978">
    <property type="component" value="Unassembled WGS sequence"/>
</dbReference>
<name>A0ABW7ASM6_9ACTN</name>
<dbReference type="InterPro" id="IPR029068">
    <property type="entry name" value="Glyas_Bleomycin-R_OHBP_Dase"/>
</dbReference>
<dbReference type="SUPFAM" id="SSF54593">
    <property type="entry name" value="Glyoxalase/Bleomycin resistance protein/Dihydroxybiphenyl dioxygenase"/>
    <property type="match status" value="1"/>
</dbReference>
<evidence type="ECO:0000313" key="2">
    <source>
        <dbReference type="EMBL" id="MFG1710433.1"/>
    </source>
</evidence>
<dbReference type="EMBL" id="JBICRM010000049">
    <property type="protein sequence ID" value="MFG1710433.1"/>
    <property type="molecule type" value="Genomic_DNA"/>
</dbReference>
<accession>A0ABW7ASM6</accession>
<comment type="caution">
    <text evidence="2">The sequence shown here is derived from an EMBL/GenBank/DDBJ whole genome shotgun (WGS) entry which is preliminary data.</text>
</comment>
<organism evidence="2 3">
    <name type="scientific">Nonomuraea marmarensis</name>
    <dbReference type="NCBI Taxonomy" id="3351344"/>
    <lineage>
        <taxon>Bacteria</taxon>
        <taxon>Bacillati</taxon>
        <taxon>Actinomycetota</taxon>
        <taxon>Actinomycetes</taxon>
        <taxon>Streptosporangiales</taxon>
        <taxon>Streptosporangiaceae</taxon>
        <taxon>Nonomuraea</taxon>
    </lineage>
</organism>
<dbReference type="Gene3D" id="3.10.180.10">
    <property type="entry name" value="2,3-Dihydroxybiphenyl 1,2-Dioxygenase, domain 1"/>
    <property type="match status" value="1"/>
</dbReference>
<sequence length="143" mass="15956">MRVKAFDHLVLNVRDVERALQFYSETLGLEQERVPEWRAGKAPFPSVLPEAMTWRLSPHDVELLAAVPSPTLQEIRAVQGDPGQARFDRPEQVSKVILISAYAESDFADGPTLAFLTKSDLSAGAIRDILRRTGRDRGQRDSA</sequence>
<protein>
    <submittedName>
        <fullName evidence="2">VOC family protein</fullName>
    </submittedName>
</protein>
<reference evidence="2 3" key="1">
    <citation type="submission" date="2024-10" db="EMBL/GenBank/DDBJ databases">
        <authorList>
            <person name="Topkara A.R."/>
            <person name="Saygin H."/>
        </authorList>
    </citation>
    <scope>NUCLEOTIDE SEQUENCE [LARGE SCALE GENOMIC DNA]</scope>
    <source>
        <strain evidence="2 3">M3C6</strain>
    </source>
</reference>
<evidence type="ECO:0000313" key="3">
    <source>
        <dbReference type="Proteomes" id="UP001603978"/>
    </source>
</evidence>
<gene>
    <name evidence="2" type="ORF">ACFLIM_45430</name>
</gene>
<dbReference type="RefSeq" id="WP_393176206.1">
    <property type="nucleotide sequence ID" value="NZ_JBICRM010000049.1"/>
</dbReference>
<feature type="domain" description="Glyoxalase/fosfomycin resistance/dioxygenase" evidence="1">
    <location>
        <begin position="6"/>
        <end position="36"/>
    </location>
</feature>